<dbReference type="Proteomes" id="UP000078237">
    <property type="component" value="Unassembled WGS sequence"/>
</dbReference>
<dbReference type="EMBL" id="LCTW02000254">
    <property type="protein sequence ID" value="KXX75690.1"/>
    <property type="molecule type" value="Genomic_DNA"/>
</dbReference>
<feature type="compositionally biased region" description="Low complexity" evidence="1">
    <location>
        <begin position="90"/>
        <end position="104"/>
    </location>
</feature>
<evidence type="ECO:0000313" key="3">
    <source>
        <dbReference type="Proteomes" id="UP000078237"/>
    </source>
</evidence>
<gene>
    <name evidence="2" type="ORF">MMYC01_208301</name>
</gene>
<keyword evidence="3" id="KW-1185">Reference proteome</keyword>
<reference evidence="2 3" key="1">
    <citation type="journal article" date="2016" name="Genome Announc.">
        <title>Genome Sequence of Madurella mycetomatis mm55, Isolated from a Human Mycetoma Case in Sudan.</title>
        <authorList>
            <person name="Smit S."/>
            <person name="Derks M.F."/>
            <person name="Bervoets S."/>
            <person name="Fahal A."/>
            <person name="van Leeuwen W."/>
            <person name="van Belkum A."/>
            <person name="van de Sande W.W."/>
        </authorList>
    </citation>
    <scope>NUCLEOTIDE SEQUENCE [LARGE SCALE GENOMIC DNA]</scope>
    <source>
        <strain evidence="3">mm55</strain>
    </source>
</reference>
<evidence type="ECO:0000256" key="1">
    <source>
        <dbReference type="SAM" id="MobiDB-lite"/>
    </source>
</evidence>
<feature type="region of interest" description="Disordered" evidence="1">
    <location>
        <begin position="118"/>
        <end position="220"/>
    </location>
</feature>
<comment type="caution">
    <text evidence="2">The sequence shown here is derived from an EMBL/GenBank/DDBJ whole genome shotgun (WGS) entry which is preliminary data.</text>
</comment>
<dbReference type="VEuPathDB" id="FungiDB:MMYC01_208301"/>
<feature type="region of interest" description="Disordered" evidence="1">
    <location>
        <begin position="82"/>
        <end position="104"/>
    </location>
</feature>
<dbReference type="OrthoDB" id="4587203at2759"/>
<proteinExistence type="predicted"/>
<dbReference type="AlphaFoldDB" id="A0A175VXG1"/>
<feature type="compositionally biased region" description="Polar residues" evidence="1">
    <location>
        <begin position="121"/>
        <end position="138"/>
    </location>
</feature>
<name>A0A175VXG1_9PEZI</name>
<accession>A0A175VXG1</accession>
<evidence type="ECO:0000313" key="2">
    <source>
        <dbReference type="EMBL" id="KXX75690.1"/>
    </source>
</evidence>
<organism evidence="2 3">
    <name type="scientific">Madurella mycetomatis</name>
    <dbReference type="NCBI Taxonomy" id="100816"/>
    <lineage>
        <taxon>Eukaryota</taxon>
        <taxon>Fungi</taxon>
        <taxon>Dikarya</taxon>
        <taxon>Ascomycota</taxon>
        <taxon>Pezizomycotina</taxon>
        <taxon>Sordariomycetes</taxon>
        <taxon>Sordariomycetidae</taxon>
        <taxon>Sordariales</taxon>
        <taxon>Sordariales incertae sedis</taxon>
        <taxon>Madurella</taxon>
    </lineage>
</organism>
<protein>
    <submittedName>
        <fullName evidence="2">Uncharacterized protein</fullName>
    </submittedName>
</protein>
<sequence length="293" mass="31839">MEGTNNDLQFVPWANEPDHGFPNHSGMWPGAAPLMPYDSPTMFDNAPNEMGWTDNGIFWDHSATASPSLQSYPPVWPISPEGQLQHDAWSPSNQPLPSPLSEIPSPILTRAASVENGLTPVGSTISSPRGPTDMSHSGSPFDAMSILPAPDSAPKVKGRVSGKDSKAASSKRSARPEPKPRPRAHVRRKSESASASSAADRPTRLGGVLPPGIDPRTASEKIRREAWERCRAEVLEMSQRRLMLLDHERGALERETQKLQVNIGLMRETIARQQAGLEDAVRRAEKLGSPNSG</sequence>